<gene>
    <name evidence="1" type="ORF">OH76DRAFT_1030586</name>
</gene>
<sequence length="318" mass="33881">MPEAQAMTQPLWLPVVLSRSWSAKVSSNSCAGSSAGTGVAMTKKASIASVDGTSADDSCGWLARACGSGADADAEGCRDGGFAGPSPSPVAVFMLVASDRIVRAVRARRAKARRMTTRTIAWGGTFPDTLHSRRASDSARQSQRGPSLSADGYRCVVASSSRLVSGTLAIVGRIGCYPHPDAAATLPLCRASSTTKARDLHRAADHALHGQISGHEFLAELTFVTAPLSALCRVRPLVPHYYQECSQTRERVTCVIVILSAPLIHAINCGHGGIERREGLPRFNADMQRGPPICTQPVLYQRRGCRAMIRSNEWGRVA</sequence>
<dbReference type="EMBL" id="KZ857443">
    <property type="protein sequence ID" value="RDX44947.1"/>
    <property type="molecule type" value="Genomic_DNA"/>
</dbReference>
<evidence type="ECO:0000313" key="2">
    <source>
        <dbReference type="Proteomes" id="UP000256964"/>
    </source>
</evidence>
<dbReference type="AlphaFoldDB" id="A0A371CXE7"/>
<proteinExistence type="predicted"/>
<accession>A0A371CXE7</accession>
<evidence type="ECO:0000313" key="1">
    <source>
        <dbReference type="EMBL" id="RDX44947.1"/>
    </source>
</evidence>
<name>A0A371CXE7_9APHY</name>
<dbReference type="Proteomes" id="UP000256964">
    <property type="component" value="Unassembled WGS sequence"/>
</dbReference>
<protein>
    <submittedName>
        <fullName evidence="1">Uncharacterized protein</fullName>
    </submittedName>
</protein>
<organism evidence="1 2">
    <name type="scientific">Lentinus brumalis</name>
    <dbReference type="NCBI Taxonomy" id="2498619"/>
    <lineage>
        <taxon>Eukaryota</taxon>
        <taxon>Fungi</taxon>
        <taxon>Dikarya</taxon>
        <taxon>Basidiomycota</taxon>
        <taxon>Agaricomycotina</taxon>
        <taxon>Agaricomycetes</taxon>
        <taxon>Polyporales</taxon>
        <taxon>Polyporaceae</taxon>
        <taxon>Lentinus</taxon>
    </lineage>
</organism>
<keyword evidence="2" id="KW-1185">Reference proteome</keyword>
<reference evidence="1 2" key="1">
    <citation type="journal article" date="2018" name="Biotechnol. Biofuels">
        <title>Integrative visual omics of the white-rot fungus Polyporus brumalis exposes the biotechnological potential of its oxidative enzymes for delignifying raw plant biomass.</title>
        <authorList>
            <person name="Miyauchi S."/>
            <person name="Rancon A."/>
            <person name="Drula E."/>
            <person name="Hage H."/>
            <person name="Chaduli D."/>
            <person name="Favel A."/>
            <person name="Grisel S."/>
            <person name="Henrissat B."/>
            <person name="Herpoel-Gimbert I."/>
            <person name="Ruiz-Duenas F.J."/>
            <person name="Chevret D."/>
            <person name="Hainaut M."/>
            <person name="Lin J."/>
            <person name="Wang M."/>
            <person name="Pangilinan J."/>
            <person name="Lipzen A."/>
            <person name="Lesage-Meessen L."/>
            <person name="Navarro D."/>
            <person name="Riley R."/>
            <person name="Grigoriev I.V."/>
            <person name="Zhou S."/>
            <person name="Raouche S."/>
            <person name="Rosso M.N."/>
        </authorList>
    </citation>
    <scope>NUCLEOTIDE SEQUENCE [LARGE SCALE GENOMIC DNA]</scope>
    <source>
        <strain evidence="1 2">BRFM 1820</strain>
    </source>
</reference>